<evidence type="ECO:0000256" key="3">
    <source>
        <dbReference type="ARBA" id="ARBA00023274"/>
    </source>
</evidence>
<proteinExistence type="inferred from homology"/>
<keyword evidence="3" id="KW-0687">Ribonucleoprotein</keyword>
<protein>
    <submittedName>
        <fullName evidence="5">RPS31 30S ribosomal protein S31</fullName>
    </submittedName>
</protein>
<feature type="compositionally biased region" description="Basic and acidic residues" evidence="4">
    <location>
        <begin position="33"/>
        <end position="48"/>
    </location>
</feature>
<dbReference type="GO" id="GO:1990904">
    <property type="term" value="C:ribonucleoprotein complex"/>
    <property type="evidence" value="ECO:0007669"/>
    <property type="project" value="UniProtKB-KW"/>
</dbReference>
<dbReference type="Pfam" id="PF17070">
    <property type="entry name" value="Thx"/>
    <property type="match status" value="1"/>
</dbReference>
<keyword evidence="2 5" id="KW-0689">Ribosomal protein</keyword>
<evidence type="ECO:0000256" key="1">
    <source>
        <dbReference type="ARBA" id="ARBA00010834"/>
    </source>
</evidence>
<dbReference type="NCBIfam" id="TIGR04560">
    <property type="entry name" value="ribo_THX"/>
    <property type="match status" value="1"/>
</dbReference>
<feature type="compositionally biased region" description="Low complexity" evidence="4">
    <location>
        <begin position="49"/>
        <end position="62"/>
    </location>
</feature>
<dbReference type="GO" id="GO:0005840">
    <property type="term" value="C:ribosome"/>
    <property type="evidence" value="ECO:0007669"/>
    <property type="project" value="UniProtKB-KW"/>
</dbReference>
<organism evidence="5 6">
    <name type="scientific">Marivirga sericea</name>
    <dbReference type="NCBI Taxonomy" id="1028"/>
    <lineage>
        <taxon>Bacteria</taxon>
        <taxon>Pseudomonadati</taxon>
        <taxon>Bacteroidota</taxon>
        <taxon>Cytophagia</taxon>
        <taxon>Cytophagales</taxon>
        <taxon>Marivirgaceae</taxon>
        <taxon>Marivirga</taxon>
    </lineage>
</organism>
<evidence type="ECO:0000313" key="5">
    <source>
        <dbReference type="EMBL" id="SMG48380.1"/>
    </source>
</evidence>
<evidence type="ECO:0000256" key="2">
    <source>
        <dbReference type="ARBA" id="ARBA00022980"/>
    </source>
</evidence>
<gene>
    <name evidence="5" type="ORF">SAMN05661096_03456</name>
</gene>
<feature type="compositionally biased region" description="Basic residues" evidence="4">
    <location>
        <begin position="1"/>
        <end position="12"/>
    </location>
</feature>
<sequence length="74" mass="7876">MGKGDKKTKKGKIWMGSFGNTRPRPNASSDNSIAKDAKPKAEKKEAPAKKASTATKAATAKKTTAKKKTEKADK</sequence>
<feature type="compositionally biased region" description="Basic residues" evidence="4">
    <location>
        <begin position="63"/>
        <end position="74"/>
    </location>
</feature>
<dbReference type="AlphaFoldDB" id="A0A1X7L3R4"/>
<feature type="region of interest" description="Disordered" evidence="4">
    <location>
        <begin position="1"/>
        <end position="74"/>
    </location>
</feature>
<keyword evidence="6" id="KW-1185">Reference proteome</keyword>
<name>A0A1X7L3R4_9BACT</name>
<dbReference type="RefSeq" id="WP_085518591.1">
    <property type="nucleotide sequence ID" value="NZ_FXAW01000008.1"/>
</dbReference>
<evidence type="ECO:0000256" key="4">
    <source>
        <dbReference type="SAM" id="MobiDB-lite"/>
    </source>
</evidence>
<dbReference type="InterPro" id="IPR030826">
    <property type="entry name" value="Ribosomal_bTHX/bTHXc/bTHXm"/>
</dbReference>
<evidence type="ECO:0000313" key="6">
    <source>
        <dbReference type="Proteomes" id="UP000193804"/>
    </source>
</evidence>
<dbReference type="Proteomes" id="UP000193804">
    <property type="component" value="Unassembled WGS sequence"/>
</dbReference>
<reference evidence="6" key="1">
    <citation type="submission" date="2017-04" db="EMBL/GenBank/DDBJ databases">
        <authorList>
            <person name="Varghese N."/>
            <person name="Submissions S."/>
        </authorList>
    </citation>
    <scope>NUCLEOTIDE SEQUENCE [LARGE SCALE GENOMIC DNA]</scope>
    <source>
        <strain evidence="6">DSM 4125</strain>
    </source>
</reference>
<dbReference type="EMBL" id="FXAW01000008">
    <property type="protein sequence ID" value="SMG48380.1"/>
    <property type="molecule type" value="Genomic_DNA"/>
</dbReference>
<comment type="similarity">
    <text evidence="1">Belongs to the bacterial ribosomal protein bTHX family.</text>
</comment>
<dbReference type="InterPro" id="IPR031414">
    <property type="entry name" value="Ribosomal_bTHX"/>
</dbReference>
<accession>A0A1X7L3R4</accession>